<name>A0A8R2R185_BOMMO</name>
<evidence type="ECO:0000256" key="2">
    <source>
        <dbReference type="ARBA" id="ARBA00022475"/>
    </source>
</evidence>
<evidence type="ECO:0000256" key="10">
    <source>
        <dbReference type="SAM" id="Phobius"/>
    </source>
</evidence>
<keyword evidence="2" id="KW-1003">Cell membrane</keyword>
<protein>
    <recommendedName>
        <fullName evidence="13">Odorant receptor</fullName>
    </recommendedName>
</protein>
<dbReference type="Pfam" id="PF02949">
    <property type="entry name" value="7tm_6"/>
    <property type="match status" value="1"/>
</dbReference>
<feature type="transmembrane region" description="Helical" evidence="10">
    <location>
        <begin position="297"/>
        <end position="315"/>
    </location>
</feature>
<dbReference type="PANTHER" id="PTHR21137:SF35">
    <property type="entry name" value="ODORANT RECEPTOR 19A-RELATED"/>
    <property type="match status" value="1"/>
</dbReference>
<gene>
    <name evidence="11" type="primary">100037434</name>
</gene>
<dbReference type="GO" id="GO:0007165">
    <property type="term" value="P:signal transduction"/>
    <property type="evidence" value="ECO:0007669"/>
    <property type="project" value="UniProtKB-KW"/>
</dbReference>
<evidence type="ECO:0008006" key="13">
    <source>
        <dbReference type="Google" id="ProtNLM"/>
    </source>
</evidence>
<dbReference type="GO" id="GO:0004984">
    <property type="term" value="F:olfactory receptor activity"/>
    <property type="evidence" value="ECO:0007669"/>
    <property type="project" value="InterPro"/>
</dbReference>
<keyword evidence="7 10" id="KW-0472">Membrane</keyword>
<keyword evidence="12" id="KW-1185">Reference proteome</keyword>
<keyword evidence="4 10" id="KW-0812">Transmembrane</keyword>
<feature type="transmembrane region" description="Helical" evidence="10">
    <location>
        <begin position="130"/>
        <end position="147"/>
    </location>
</feature>
<dbReference type="AlphaFoldDB" id="A0A8R2R185"/>
<evidence type="ECO:0000256" key="3">
    <source>
        <dbReference type="ARBA" id="ARBA00022606"/>
    </source>
</evidence>
<evidence type="ECO:0000256" key="1">
    <source>
        <dbReference type="ARBA" id="ARBA00004651"/>
    </source>
</evidence>
<dbReference type="EnsemblMetazoa" id="XM_038015110.1">
    <property type="protein sequence ID" value="XP_037871038.1"/>
    <property type="gene ID" value="GeneID_100037434"/>
</dbReference>
<keyword evidence="9" id="KW-0807">Transducer</keyword>
<feature type="transmembrane region" description="Helical" evidence="10">
    <location>
        <begin position="262"/>
        <end position="285"/>
    </location>
</feature>
<evidence type="ECO:0000256" key="9">
    <source>
        <dbReference type="ARBA" id="ARBA00023224"/>
    </source>
</evidence>
<dbReference type="GO" id="GO:0005886">
    <property type="term" value="C:plasma membrane"/>
    <property type="evidence" value="ECO:0007669"/>
    <property type="project" value="UniProtKB-SubCell"/>
</dbReference>
<feature type="transmembrane region" description="Helical" evidence="10">
    <location>
        <begin position="369"/>
        <end position="390"/>
    </location>
</feature>
<reference evidence="12" key="1">
    <citation type="journal article" date="2008" name="Insect Biochem. Mol. Biol.">
        <title>The genome of a lepidopteran model insect, the silkworm Bombyx mori.</title>
        <authorList>
            <consortium name="International Silkworm Genome Consortium"/>
        </authorList>
    </citation>
    <scope>NUCLEOTIDE SEQUENCE [LARGE SCALE GENOMIC DNA]</scope>
    <source>
        <strain evidence="12">p50T</strain>
    </source>
</reference>
<evidence type="ECO:0000313" key="12">
    <source>
        <dbReference type="Proteomes" id="UP000005204"/>
    </source>
</evidence>
<dbReference type="PANTHER" id="PTHR21137">
    <property type="entry name" value="ODORANT RECEPTOR"/>
    <property type="match status" value="1"/>
</dbReference>
<evidence type="ECO:0000256" key="4">
    <source>
        <dbReference type="ARBA" id="ARBA00022692"/>
    </source>
</evidence>
<keyword evidence="8" id="KW-0675">Receptor</keyword>
<evidence type="ECO:0000256" key="5">
    <source>
        <dbReference type="ARBA" id="ARBA00022725"/>
    </source>
</evidence>
<keyword evidence="3" id="KW-0716">Sensory transduction</keyword>
<keyword evidence="5" id="KW-0552">Olfaction</keyword>
<dbReference type="InterPro" id="IPR004117">
    <property type="entry name" value="7tm6_olfct_rcpt"/>
</dbReference>
<reference evidence="11" key="2">
    <citation type="submission" date="2022-06" db="UniProtKB">
        <authorList>
            <consortium name="EnsemblMetazoa"/>
        </authorList>
    </citation>
    <scope>IDENTIFICATION</scope>
    <source>
        <strain evidence="11">p50T (Dazao)</strain>
    </source>
</reference>
<organism evidence="11 12">
    <name type="scientific">Bombyx mori</name>
    <name type="common">Silk moth</name>
    <dbReference type="NCBI Taxonomy" id="7091"/>
    <lineage>
        <taxon>Eukaryota</taxon>
        <taxon>Metazoa</taxon>
        <taxon>Ecdysozoa</taxon>
        <taxon>Arthropoda</taxon>
        <taxon>Hexapoda</taxon>
        <taxon>Insecta</taxon>
        <taxon>Pterygota</taxon>
        <taxon>Neoptera</taxon>
        <taxon>Endopterygota</taxon>
        <taxon>Lepidoptera</taxon>
        <taxon>Glossata</taxon>
        <taxon>Ditrysia</taxon>
        <taxon>Bombycoidea</taxon>
        <taxon>Bombycidae</taxon>
        <taxon>Bombycinae</taxon>
        <taxon>Bombyx</taxon>
    </lineage>
</organism>
<feature type="transmembrane region" description="Helical" evidence="10">
    <location>
        <begin position="221"/>
        <end position="242"/>
    </location>
</feature>
<evidence type="ECO:0000256" key="6">
    <source>
        <dbReference type="ARBA" id="ARBA00022989"/>
    </source>
</evidence>
<accession>A0A8R2R185</accession>
<feature type="transmembrane region" description="Helical" evidence="10">
    <location>
        <begin position="153"/>
        <end position="178"/>
    </location>
</feature>
<evidence type="ECO:0000256" key="8">
    <source>
        <dbReference type="ARBA" id="ARBA00023170"/>
    </source>
</evidence>
<dbReference type="GO" id="GO:0005549">
    <property type="term" value="F:odorant binding"/>
    <property type="evidence" value="ECO:0007669"/>
    <property type="project" value="InterPro"/>
</dbReference>
<evidence type="ECO:0000256" key="7">
    <source>
        <dbReference type="ARBA" id="ARBA00023136"/>
    </source>
</evidence>
<keyword evidence="6 10" id="KW-1133">Transmembrane helix</keyword>
<comment type="subcellular location">
    <subcellularLocation>
        <location evidence="1">Cell membrane</location>
        <topology evidence="1">Multi-pass membrane protein</topology>
    </subcellularLocation>
</comment>
<dbReference type="Proteomes" id="UP000005204">
    <property type="component" value="Unassembled WGS sequence"/>
</dbReference>
<proteinExistence type="predicted"/>
<evidence type="ECO:0000313" key="11">
    <source>
        <dbReference type="EnsemblMetazoa" id="XP_037871038.1"/>
    </source>
</evidence>
<sequence>MGTFTSKMKFQLHLNNYPEKWNELFAAELGHKWPWLLDCYGRRSKAFVSPRRLRQPSGLGVNRASGCSVDHSSQPPYTTQVLTLEDRMPERENVDNVEDFKYVKWLRNHLKTVDAWPVHSKSKRKIQKRYVLPIFSAACFISQTVYLKNGIGTLSFVVLVHSYICFLINGSCLCRGILIATERYKRLATCYLKTVHLFHHKNRSEHAMKIHVIVHRLSHYYTIYLISLVFVGMVLFNFMPIYNNINSGAFKSPRPENVTFQHAMYLALPFDYTTNIKGYFVVFILNWYISLVTTSHFCTFDLFISLMIIHLWGHIKILMCSLEDIEGFVPGSSFKFTIEQNRKIYLILQECIRHHQFTIDFTNEMSSTFGLVILFYYFFYQVSGCLLLLACSQMDIESLSRFGPMTFILFQQLIQLSIVFELISSLSENLPNAVYNVPWEFMDKNNRKMIQVLLLQSQKLIQFKATSMMNVGVQAMATILKTSVSYFIMLRTMYQEH</sequence>
<feature type="transmembrane region" description="Helical" evidence="10">
    <location>
        <begin position="471"/>
        <end position="490"/>
    </location>
</feature>